<feature type="region of interest" description="Disordered" evidence="1">
    <location>
        <begin position="319"/>
        <end position="457"/>
    </location>
</feature>
<feature type="compositionally biased region" description="Basic and acidic residues" evidence="1">
    <location>
        <begin position="327"/>
        <end position="339"/>
    </location>
</feature>
<proteinExistence type="predicted"/>
<comment type="caution">
    <text evidence="2">The sequence shown here is derived from an EMBL/GenBank/DDBJ whole genome shotgun (WGS) entry which is preliminary data.</text>
</comment>
<feature type="compositionally biased region" description="Basic and acidic residues" evidence="1">
    <location>
        <begin position="351"/>
        <end position="397"/>
    </location>
</feature>
<evidence type="ECO:0000313" key="3">
    <source>
        <dbReference type="Proteomes" id="UP000683000"/>
    </source>
</evidence>
<sequence length="501" mass="56040">MSLDKNLFTLFVAPIPSYPAGTVVDLTDGSGTVHYRKRRIVSDEQQQQVYRIEVSGTHSEPRTDWIAHDASTDPLSEALLASATAPSATSKHKTLELYNPSKVVELKYTGTLTFRWSFKWEIHEFEWKREECFIIRKPDPPVLVAVTKEPPGRIRTASIQILDYNLNRFDIEDRKGLEIVILMALLTFQDASDTYHEHSTSTTAAPSTSTTTSASAAPPPPPKPDPKKGIARIAELQLGRGQVNEVTVLEEGAIADYAKHCAQLLKDDAMLFISVRSSDLNQVSKVLHVVEETKRLRHKAGDPDLHQYVLYDTNEGVVPHKGPRIINLDDKDGKNKNKDYSPPQSLTVHLSKIDMPELRPRGTPHDRQQTTWHDKDSGKKKDKDKRTKTKDKDKDKQTSPPPRRSTSPPLPHPPTLHTYRSRYFQPTSSALAPSASGPSYGAPPLPPRTHSAQYSAGTLRRQSMYGSLNDRYYSDDYEHEVTPSPGNNVSTSGLLGRFLGR</sequence>
<dbReference type="Proteomes" id="UP000683000">
    <property type="component" value="Unassembled WGS sequence"/>
</dbReference>
<name>A0A8I3A999_9AGAM</name>
<keyword evidence="3" id="KW-1185">Reference proteome</keyword>
<dbReference type="OrthoDB" id="3357341at2759"/>
<dbReference type="AlphaFoldDB" id="A0A8I3A999"/>
<feature type="compositionally biased region" description="Low complexity" evidence="1">
    <location>
        <begin position="428"/>
        <end position="440"/>
    </location>
</feature>
<evidence type="ECO:0000256" key="1">
    <source>
        <dbReference type="SAM" id="MobiDB-lite"/>
    </source>
</evidence>
<protein>
    <submittedName>
        <fullName evidence="2">Uncharacterized protein</fullName>
    </submittedName>
</protein>
<reference evidence="2" key="1">
    <citation type="submission" date="2021-03" db="EMBL/GenBank/DDBJ databases">
        <title>Evolutionary innovations through gain and loss of genes in the ectomycorrhizal Boletales.</title>
        <authorList>
            <person name="Wu G."/>
            <person name="Miyauchi S."/>
            <person name="Morin E."/>
            <person name="Yang Z.-L."/>
            <person name="Xu J."/>
            <person name="Martin F.M."/>
        </authorList>
    </citation>
    <scope>NUCLEOTIDE SEQUENCE</scope>
    <source>
        <strain evidence="2">BR01</strain>
    </source>
</reference>
<organism evidence="2 3">
    <name type="scientific">Boletus reticuloceps</name>
    <dbReference type="NCBI Taxonomy" id="495285"/>
    <lineage>
        <taxon>Eukaryota</taxon>
        <taxon>Fungi</taxon>
        <taxon>Dikarya</taxon>
        <taxon>Basidiomycota</taxon>
        <taxon>Agaricomycotina</taxon>
        <taxon>Agaricomycetes</taxon>
        <taxon>Agaricomycetidae</taxon>
        <taxon>Boletales</taxon>
        <taxon>Boletineae</taxon>
        <taxon>Boletaceae</taxon>
        <taxon>Boletoideae</taxon>
        <taxon>Boletus</taxon>
    </lineage>
</organism>
<dbReference type="EMBL" id="JAGFBS010000017">
    <property type="protein sequence ID" value="KAG6374661.1"/>
    <property type="molecule type" value="Genomic_DNA"/>
</dbReference>
<evidence type="ECO:0000313" key="2">
    <source>
        <dbReference type="EMBL" id="KAG6374661.1"/>
    </source>
</evidence>
<feature type="region of interest" description="Disordered" evidence="1">
    <location>
        <begin position="197"/>
        <end position="228"/>
    </location>
</feature>
<feature type="compositionally biased region" description="Low complexity" evidence="1">
    <location>
        <begin position="200"/>
        <end position="216"/>
    </location>
</feature>
<accession>A0A8I3A999</accession>
<gene>
    <name evidence="2" type="ORF">JVT61DRAFT_4026</name>
</gene>
<feature type="compositionally biased region" description="Pro residues" evidence="1">
    <location>
        <begin position="399"/>
        <end position="414"/>
    </location>
</feature>